<name>A0A195C3L9_9HYME</name>
<gene>
    <name evidence="1" type="ORF">ALC62_13887</name>
</gene>
<evidence type="ECO:0000313" key="1">
    <source>
        <dbReference type="EMBL" id="KYM95459.1"/>
    </source>
</evidence>
<feature type="non-terminal residue" evidence="1">
    <location>
        <position position="1"/>
    </location>
</feature>
<dbReference type="EMBL" id="KQ978292">
    <property type="protein sequence ID" value="KYM95459.1"/>
    <property type="molecule type" value="Genomic_DNA"/>
</dbReference>
<protein>
    <submittedName>
        <fullName evidence="1">Uncharacterized protein</fullName>
    </submittedName>
</protein>
<evidence type="ECO:0000313" key="2">
    <source>
        <dbReference type="Proteomes" id="UP000078542"/>
    </source>
</evidence>
<accession>A0A195C3L9</accession>
<organism evidence="1 2">
    <name type="scientific">Cyphomyrmex costatus</name>
    <dbReference type="NCBI Taxonomy" id="456900"/>
    <lineage>
        <taxon>Eukaryota</taxon>
        <taxon>Metazoa</taxon>
        <taxon>Ecdysozoa</taxon>
        <taxon>Arthropoda</taxon>
        <taxon>Hexapoda</taxon>
        <taxon>Insecta</taxon>
        <taxon>Pterygota</taxon>
        <taxon>Neoptera</taxon>
        <taxon>Endopterygota</taxon>
        <taxon>Hymenoptera</taxon>
        <taxon>Apocrita</taxon>
        <taxon>Aculeata</taxon>
        <taxon>Formicoidea</taxon>
        <taxon>Formicidae</taxon>
        <taxon>Myrmicinae</taxon>
        <taxon>Cyphomyrmex</taxon>
    </lineage>
</organism>
<keyword evidence="2" id="KW-1185">Reference proteome</keyword>
<dbReference type="AlphaFoldDB" id="A0A195C3L9"/>
<dbReference type="Proteomes" id="UP000078542">
    <property type="component" value="Unassembled WGS sequence"/>
</dbReference>
<sequence length="109" mass="12456">KSRNEQRCSDLTVRHSRHRGSYFPAEMSSARLRGWFVVSKHDGEMRGVRKLLAERDEGMERGVLTRTHICPRGVLTMGRLANFDPPSYSIRSTNRSDVTDVTPLLRIGE</sequence>
<reference evidence="1 2" key="1">
    <citation type="submission" date="2016-03" db="EMBL/GenBank/DDBJ databases">
        <title>Cyphomyrmex costatus WGS genome.</title>
        <authorList>
            <person name="Nygaard S."/>
            <person name="Hu H."/>
            <person name="Boomsma J."/>
            <person name="Zhang G."/>
        </authorList>
    </citation>
    <scope>NUCLEOTIDE SEQUENCE [LARGE SCALE GENOMIC DNA]</scope>
    <source>
        <strain evidence="1">MS0001</strain>
        <tissue evidence="1">Whole body</tissue>
    </source>
</reference>
<proteinExistence type="predicted"/>